<dbReference type="InterPro" id="IPR050090">
    <property type="entry name" value="Tyrosine_recombinase_XerCD"/>
</dbReference>
<dbReference type="SUPFAM" id="SSF56349">
    <property type="entry name" value="DNA breaking-rejoining enzymes"/>
    <property type="match status" value="1"/>
</dbReference>
<dbReference type="InterPro" id="IPR002104">
    <property type="entry name" value="Integrase_catalytic"/>
</dbReference>
<dbReference type="CDD" id="cd00796">
    <property type="entry name" value="INT_Rci_Hp1_C"/>
    <property type="match status" value="1"/>
</dbReference>
<evidence type="ECO:0000256" key="1">
    <source>
        <dbReference type="ARBA" id="ARBA00022908"/>
    </source>
</evidence>
<dbReference type="PANTHER" id="PTHR30349">
    <property type="entry name" value="PHAGE INTEGRASE-RELATED"/>
    <property type="match status" value="1"/>
</dbReference>
<dbReference type="InterPro" id="IPR013762">
    <property type="entry name" value="Integrase-like_cat_sf"/>
</dbReference>
<organism evidence="4 5">
    <name type="scientific">Candidatus Contendobacter odensis Run_B_J11</name>
    <dbReference type="NCBI Taxonomy" id="1400861"/>
    <lineage>
        <taxon>Bacteria</taxon>
        <taxon>Pseudomonadati</taxon>
        <taxon>Pseudomonadota</taxon>
        <taxon>Gammaproteobacteria</taxon>
        <taxon>Candidatus Competibacteraceae</taxon>
        <taxon>Candidatus Contendibacter</taxon>
    </lineage>
</organism>
<evidence type="ECO:0000313" key="5">
    <source>
        <dbReference type="Proteomes" id="UP000019184"/>
    </source>
</evidence>
<keyword evidence="5" id="KW-1185">Reference proteome</keyword>
<sequence length="375" mass="42935">MARKQRMPGLWQRPDGYWQLDKRIKGYGPVRESTGTKDYAEAEQRARARIQELENAARYGTRLRHTFAEAAEKYLMEHTHKRGLERDARDIACVLPWIGELAMANLHMGTLTPFITARRGKVKAATINRTLAVVRRILNLSARLWRDESGQTWLAEAPLLQLLPKTDARKPRPIRWDEQRELFSRLPNHLARMALFAIHTGCRDQEICRLRWSQEYQLPDLGVSVFVLSDSDTKNGEERVILLNRVARSVIEGCRGQNPEFVFTFQDKPLARMNNSAWRHARRTVQLDAVRVHDLRHTFGMRLRAAGVSLEDRQDLLGHKSGRITTHYSAAELGNLLAAVEKITEPTFQESPNLILVRAYHLSVPHHGADPIEGG</sequence>
<gene>
    <name evidence="4" type="ORF">BN874_620012</name>
</gene>
<dbReference type="Proteomes" id="UP000019184">
    <property type="component" value="Unassembled WGS sequence"/>
</dbReference>
<dbReference type="OrthoDB" id="9795573at2"/>
<dbReference type="PANTHER" id="PTHR30349:SF64">
    <property type="entry name" value="PROPHAGE INTEGRASE INTD-RELATED"/>
    <property type="match status" value="1"/>
</dbReference>
<reference evidence="4 5" key="1">
    <citation type="journal article" date="2014" name="ISME J.">
        <title>Candidatus Competibacter-lineage genomes retrieved from metagenomes reveal functional metabolic diversity.</title>
        <authorList>
            <person name="McIlroy S.J."/>
            <person name="Albertsen M."/>
            <person name="Andresen E.K."/>
            <person name="Saunders A.M."/>
            <person name="Kristiansen R."/>
            <person name="Stokholm-Bjerregaard M."/>
            <person name="Nielsen K.L."/>
            <person name="Nielsen P.H."/>
        </authorList>
    </citation>
    <scope>NUCLEOTIDE SEQUENCE [LARGE SCALE GENOMIC DNA]</scope>
    <source>
        <strain evidence="4 5">Run_B_J11</strain>
    </source>
</reference>
<keyword evidence="1" id="KW-0229">DNA integration</keyword>
<dbReference type="EMBL" id="CBTK010000279">
    <property type="protein sequence ID" value="CDH46854.1"/>
    <property type="molecule type" value="Genomic_DNA"/>
</dbReference>
<evidence type="ECO:0000256" key="2">
    <source>
        <dbReference type="ARBA" id="ARBA00023172"/>
    </source>
</evidence>
<dbReference type="InterPro" id="IPR011010">
    <property type="entry name" value="DNA_brk_join_enz"/>
</dbReference>
<accession>A0A7U7GEM8</accession>
<dbReference type="GO" id="GO:0006310">
    <property type="term" value="P:DNA recombination"/>
    <property type="evidence" value="ECO:0007669"/>
    <property type="project" value="UniProtKB-KW"/>
</dbReference>
<dbReference type="PROSITE" id="PS51898">
    <property type="entry name" value="TYR_RECOMBINASE"/>
    <property type="match status" value="1"/>
</dbReference>
<proteinExistence type="predicted"/>
<dbReference type="Gene3D" id="1.10.443.10">
    <property type="entry name" value="Intergrase catalytic core"/>
    <property type="match status" value="1"/>
</dbReference>
<dbReference type="GO" id="GO:0015074">
    <property type="term" value="P:DNA integration"/>
    <property type="evidence" value="ECO:0007669"/>
    <property type="project" value="UniProtKB-KW"/>
</dbReference>
<comment type="caution">
    <text evidence="4">The sequence shown here is derived from an EMBL/GenBank/DDBJ whole genome shotgun (WGS) entry which is preliminary data.</text>
</comment>
<dbReference type="Pfam" id="PF00589">
    <property type="entry name" value="Phage_integrase"/>
    <property type="match status" value="1"/>
</dbReference>
<dbReference type="RefSeq" id="WP_034435565.1">
    <property type="nucleotide sequence ID" value="NZ_CBTK010000279.1"/>
</dbReference>
<feature type="domain" description="Tyr recombinase" evidence="3">
    <location>
        <begin position="169"/>
        <end position="342"/>
    </location>
</feature>
<dbReference type="GO" id="GO:0003677">
    <property type="term" value="F:DNA binding"/>
    <property type="evidence" value="ECO:0007669"/>
    <property type="project" value="InterPro"/>
</dbReference>
<name>A0A7U7GEM8_9GAMM</name>
<evidence type="ECO:0000313" key="4">
    <source>
        <dbReference type="EMBL" id="CDH46854.1"/>
    </source>
</evidence>
<evidence type="ECO:0000259" key="3">
    <source>
        <dbReference type="PROSITE" id="PS51898"/>
    </source>
</evidence>
<keyword evidence="2" id="KW-0233">DNA recombination</keyword>
<dbReference type="AlphaFoldDB" id="A0A7U7GEM8"/>
<protein>
    <submittedName>
        <fullName evidence="4">Integrase</fullName>
    </submittedName>
</protein>